<dbReference type="GO" id="GO:0016887">
    <property type="term" value="F:ATP hydrolysis activity"/>
    <property type="evidence" value="ECO:0007669"/>
    <property type="project" value="TreeGrafter"/>
</dbReference>
<evidence type="ECO:0000313" key="5">
    <source>
        <dbReference type="EMBL" id="ETR65260.1"/>
    </source>
</evidence>
<dbReference type="PANTHER" id="PTHR11638">
    <property type="entry name" value="ATP-DEPENDENT CLP PROTEASE"/>
    <property type="match status" value="1"/>
</dbReference>
<name>A0A1V1NRP8_9BACT</name>
<dbReference type="InterPro" id="IPR036628">
    <property type="entry name" value="Clp_N_dom_sf"/>
</dbReference>
<evidence type="ECO:0000256" key="3">
    <source>
        <dbReference type="PROSITE-ProRule" id="PRU01251"/>
    </source>
</evidence>
<proteinExistence type="predicted"/>
<feature type="non-terminal residue" evidence="5">
    <location>
        <position position="290"/>
    </location>
</feature>
<reference evidence="6" key="1">
    <citation type="submission" date="2012-11" db="EMBL/GenBank/DDBJ databases">
        <authorList>
            <person name="Lucero-Rivera Y.E."/>
            <person name="Tovar-Ramirez D."/>
        </authorList>
    </citation>
    <scope>NUCLEOTIDE SEQUENCE [LARGE SCALE GENOMIC DNA]</scope>
    <source>
        <strain evidence="6">Araruama</strain>
    </source>
</reference>
<comment type="caution">
    <text evidence="5">The sequence shown here is derived from an EMBL/GenBank/DDBJ whole genome shotgun (WGS) entry which is preliminary data.</text>
</comment>
<feature type="domain" description="Clp R" evidence="4">
    <location>
        <begin position="12"/>
        <end position="158"/>
    </location>
</feature>
<keyword evidence="3" id="KW-0677">Repeat</keyword>
<dbReference type="PROSITE" id="PS51903">
    <property type="entry name" value="CLP_R"/>
    <property type="match status" value="1"/>
</dbReference>
<dbReference type="Gene3D" id="1.10.1780.10">
    <property type="entry name" value="Clp, N-terminal domain"/>
    <property type="match status" value="1"/>
</dbReference>
<organism evidence="5 6">
    <name type="scientific">Candidatus Magnetoglobus multicellularis str. Araruama</name>
    <dbReference type="NCBI Taxonomy" id="890399"/>
    <lineage>
        <taxon>Bacteria</taxon>
        <taxon>Pseudomonadati</taxon>
        <taxon>Thermodesulfobacteriota</taxon>
        <taxon>Desulfobacteria</taxon>
        <taxon>Desulfobacterales</taxon>
        <taxon>Desulfobacteraceae</taxon>
        <taxon>Candidatus Magnetoglobus</taxon>
    </lineage>
</organism>
<accession>A0A1V1NRP8</accession>
<dbReference type="EMBL" id="ATBP01003013">
    <property type="protein sequence ID" value="ETR65260.1"/>
    <property type="molecule type" value="Genomic_DNA"/>
</dbReference>
<evidence type="ECO:0000256" key="2">
    <source>
        <dbReference type="ARBA" id="ARBA00022840"/>
    </source>
</evidence>
<sequence length="290" mass="32345">KGSLVSAINNLIDRLNQTCKNALESSVGLCFSQSHFEVDIEHLLSKLIEMPNTDIPFILSHFDINASKVLSDLSKSMDTFERGNTRNPTVSQRVTKMLREAWLTSSIGYSDNQIRSGYILFTILRNFQLSPTIIASSGEFKKISVNDLEKDLLSIISKSIESDEIKKDITTVSEDEEKEFKGDSALEKYAINLTENARTGKLDPVYEREEEVCQLMDILIRRRQNNPILTGEAGVGKTAIVEGFAIKVVNDDVPPQLKGVELYSLDLGLLQAGAGIKGEFENRLKSILKE</sequence>
<dbReference type="AlphaFoldDB" id="A0A1V1NRP8"/>
<evidence type="ECO:0000256" key="1">
    <source>
        <dbReference type="ARBA" id="ARBA00022741"/>
    </source>
</evidence>
<dbReference type="InterPro" id="IPR027417">
    <property type="entry name" value="P-loop_NTPase"/>
</dbReference>
<dbReference type="Proteomes" id="UP000189670">
    <property type="component" value="Unassembled WGS sequence"/>
</dbReference>
<dbReference type="SUPFAM" id="SSF81923">
    <property type="entry name" value="Double Clp-N motif"/>
    <property type="match status" value="1"/>
</dbReference>
<keyword evidence="1" id="KW-0547">Nucleotide-binding</keyword>
<evidence type="ECO:0000259" key="4">
    <source>
        <dbReference type="PROSITE" id="PS51903"/>
    </source>
</evidence>
<evidence type="ECO:0000313" key="6">
    <source>
        <dbReference type="Proteomes" id="UP000189670"/>
    </source>
</evidence>
<dbReference type="PANTHER" id="PTHR11638:SF184">
    <property type="entry name" value="ATPASE WITH CHAPERONE ACTIVITY"/>
    <property type="match status" value="1"/>
</dbReference>
<dbReference type="GO" id="GO:0034605">
    <property type="term" value="P:cellular response to heat"/>
    <property type="evidence" value="ECO:0007669"/>
    <property type="project" value="TreeGrafter"/>
</dbReference>
<dbReference type="SUPFAM" id="SSF52540">
    <property type="entry name" value="P-loop containing nucleoside triphosphate hydrolases"/>
    <property type="match status" value="1"/>
</dbReference>
<dbReference type="InterPro" id="IPR050130">
    <property type="entry name" value="ClpA_ClpB"/>
</dbReference>
<dbReference type="InterPro" id="IPR004176">
    <property type="entry name" value="Clp_R_N"/>
</dbReference>
<gene>
    <name evidence="5" type="ORF">OMM_14538</name>
</gene>
<dbReference type="GO" id="GO:0005524">
    <property type="term" value="F:ATP binding"/>
    <property type="evidence" value="ECO:0007669"/>
    <property type="project" value="UniProtKB-KW"/>
</dbReference>
<feature type="non-terminal residue" evidence="5">
    <location>
        <position position="1"/>
    </location>
</feature>
<dbReference type="Pfam" id="PF02861">
    <property type="entry name" value="Clp_N"/>
    <property type="match status" value="1"/>
</dbReference>
<dbReference type="GO" id="GO:0005737">
    <property type="term" value="C:cytoplasm"/>
    <property type="evidence" value="ECO:0007669"/>
    <property type="project" value="TreeGrafter"/>
</dbReference>
<dbReference type="Gene3D" id="3.40.50.300">
    <property type="entry name" value="P-loop containing nucleotide triphosphate hydrolases"/>
    <property type="match status" value="1"/>
</dbReference>
<protein>
    <recommendedName>
        <fullName evidence="4">Clp R domain-containing protein</fullName>
    </recommendedName>
</protein>
<keyword evidence="2" id="KW-0067">ATP-binding</keyword>